<dbReference type="InterPro" id="IPR056884">
    <property type="entry name" value="NPHP3-like_N"/>
</dbReference>
<sequence>MRLLEHNSAGQLSLTEDLVGDDIPQYAILSHTWGADTEEVTFQDLTNGTGGDKSGYKKICFCGEQASRDGLQYFWVDTCCIDKRNNTELAEAINSMFRWYLNAAKCYVYLSDVSTSDHDQAGPSLQSWQSAFRKSRWFTRGWTLQELIAPRSVEFFCSNGKRLGDRKSLEGLLHEITRIAVPALRGTDLSAFTVTERMSWAESRQTKKEEDKAYSLLGLFDVNMSLIYGEGKERALDRLLDKVHQHGKKRHRDELSQAPFEPIKRLKTSGDQFSSIPSSRDLGILDPEPLRYSECSVHSIDATKQSLIEQLHFDKIDERLTGLTAAQQGTCRWFLTKPEYISWQDVAQQADHSGFLWIKGNPGTGKSTLMKFLFEKAKSHAKGDASQIMLSFFFLARGTVEEKSTTGLYRSLLHQLFEKAVELKDSLEWMTADGARVVQRSGWHEEALKQTLTQAIKKLGSRPLTIFIDALDECDDNQAAGMVGFFEDLCDVARVARVRLKICFSSRHYPTIDIQKGLKLTLEDEIGHTEDIEQYIKSKLKVGKMKKVEILRSDILEKSSGIFLWVVLVVDILNFEHRNGSAATKIRERLKEIPPKLNDLFEMIMTRDGKSLDRLQICLKWILFATRPLKPPELYFAIQLGLDKECSGFWDQDDMDLDRMKTFVRSSSKGLAEVTRNRASEVQFIHESVRDFLLGKYEGQWSGASGNFVGYSHEILRNCCLAQLNASINQDVDIPDPLPQASTAAQLRETISLKFPFLEYSILNVLRHANSAQQNAMKQGDFLTGFPLPRWISLNNTLEKHNIRRYTGSVSLLYILAEKNLADLIRIHPRRKSCFNVEDERYGLPIFAALATGSHEAVQTFLEVQAEIQPQEPPLHHLCKQYSENRNKRTNFSRNFIFSRKRSVFFYVAEQGDEVILTFLCASGKLDVESKDGFDRTPLLWAAEKGHEAVVKLLLEKGAQLEANDSYGQTPLSRAAEGGHEAVVKLLLEKGAQLEAKDSYGRTPLSRAAEGGDRR</sequence>
<dbReference type="STRING" id="576137.A0A1L7XTQ3"/>
<dbReference type="PANTHER" id="PTHR10622">
    <property type="entry name" value="HET DOMAIN-CONTAINING PROTEIN"/>
    <property type="match status" value="1"/>
</dbReference>
<dbReference type="Pfam" id="PF24883">
    <property type="entry name" value="NPHP3_N"/>
    <property type="match status" value="1"/>
</dbReference>
<dbReference type="OrthoDB" id="194358at2759"/>
<keyword evidence="1" id="KW-0677">Repeat</keyword>
<evidence type="ECO:0000259" key="4">
    <source>
        <dbReference type="Pfam" id="PF24883"/>
    </source>
</evidence>
<dbReference type="AlphaFoldDB" id="A0A1L7XTQ3"/>
<feature type="repeat" description="ANK" evidence="2">
    <location>
        <begin position="934"/>
        <end position="966"/>
    </location>
</feature>
<feature type="domain" description="Heterokaryon incompatibility" evidence="3">
    <location>
        <begin position="26"/>
        <end position="117"/>
    </location>
</feature>
<dbReference type="SUPFAM" id="SSF48403">
    <property type="entry name" value="Ankyrin repeat"/>
    <property type="match status" value="1"/>
</dbReference>
<reference evidence="5 6" key="1">
    <citation type="submission" date="2016-03" db="EMBL/GenBank/DDBJ databases">
        <authorList>
            <person name="Ploux O."/>
        </authorList>
    </citation>
    <scope>NUCLEOTIDE SEQUENCE [LARGE SCALE GENOMIC DNA]</scope>
    <source>
        <strain evidence="5 6">UAMH 11012</strain>
    </source>
</reference>
<dbReference type="Proteomes" id="UP000184330">
    <property type="component" value="Unassembled WGS sequence"/>
</dbReference>
<dbReference type="EMBL" id="FJOG01000054">
    <property type="protein sequence ID" value="CZR68421.1"/>
    <property type="molecule type" value="Genomic_DNA"/>
</dbReference>
<dbReference type="Gene3D" id="1.25.40.20">
    <property type="entry name" value="Ankyrin repeat-containing domain"/>
    <property type="match status" value="1"/>
</dbReference>
<evidence type="ECO:0000259" key="3">
    <source>
        <dbReference type="Pfam" id="PF06985"/>
    </source>
</evidence>
<feature type="domain" description="Nephrocystin 3-like N-terminal" evidence="4">
    <location>
        <begin position="329"/>
        <end position="507"/>
    </location>
</feature>
<protein>
    <submittedName>
        <fullName evidence="5">Uncharacterized protein</fullName>
    </submittedName>
</protein>
<accession>A0A1L7XTQ3</accession>
<evidence type="ECO:0000256" key="2">
    <source>
        <dbReference type="PROSITE-ProRule" id="PRU00023"/>
    </source>
</evidence>
<dbReference type="Gene3D" id="3.40.50.300">
    <property type="entry name" value="P-loop containing nucleotide triphosphate hydrolases"/>
    <property type="match status" value="1"/>
</dbReference>
<keyword evidence="2" id="KW-0040">ANK repeat</keyword>
<evidence type="ECO:0000256" key="1">
    <source>
        <dbReference type="ARBA" id="ARBA00022737"/>
    </source>
</evidence>
<organism evidence="5 6">
    <name type="scientific">Phialocephala subalpina</name>
    <dbReference type="NCBI Taxonomy" id="576137"/>
    <lineage>
        <taxon>Eukaryota</taxon>
        <taxon>Fungi</taxon>
        <taxon>Dikarya</taxon>
        <taxon>Ascomycota</taxon>
        <taxon>Pezizomycotina</taxon>
        <taxon>Leotiomycetes</taxon>
        <taxon>Helotiales</taxon>
        <taxon>Mollisiaceae</taxon>
        <taxon>Phialocephala</taxon>
        <taxon>Phialocephala fortinii species complex</taxon>
    </lineage>
</organism>
<dbReference type="InterPro" id="IPR002110">
    <property type="entry name" value="Ankyrin_rpt"/>
</dbReference>
<dbReference type="InterPro" id="IPR027417">
    <property type="entry name" value="P-loop_NTPase"/>
</dbReference>
<dbReference type="SMART" id="SM00248">
    <property type="entry name" value="ANK"/>
    <property type="match status" value="3"/>
</dbReference>
<dbReference type="PROSITE" id="PS50297">
    <property type="entry name" value="ANK_REP_REGION"/>
    <property type="match status" value="2"/>
</dbReference>
<dbReference type="SUPFAM" id="SSF52540">
    <property type="entry name" value="P-loop containing nucleoside triphosphate hydrolases"/>
    <property type="match status" value="1"/>
</dbReference>
<dbReference type="Pfam" id="PF06985">
    <property type="entry name" value="HET"/>
    <property type="match status" value="1"/>
</dbReference>
<feature type="repeat" description="ANK" evidence="2">
    <location>
        <begin position="967"/>
        <end position="999"/>
    </location>
</feature>
<evidence type="ECO:0000313" key="5">
    <source>
        <dbReference type="EMBL" id="CZR68421.1"/>
    </source>
</evidence>
<dbReference type="InterPro" id="IPR010730">
    <property type="entry name" value="HET"/>
</dbReference>
<keyword evidence="6" id="KW-1185">Reference proteome</keyword>
<dbReference type="PANTHER" id="PTHR10622:SF11">
    <property type="entry name" value="HET-DOMAIN-CONTAINING PROTEIN"/>
    <property type="match status" value="1"/>
</dbReference>
<evidence type="ECO:0000313" key="6">
    <source>
        <dbReference type="Proteomes" id="UP000184330"/>
    </source>
</evidence>
<dbReference type="InterPro" id="IPR036770">
    <property type="entry name" value="Ankyrin_rpt-contain_sf"/>
</dbReference>
<dbReference type="PROSITE" id="PS50088">
    <property type="entry name" value="ANK_REPEAT"/>
    <property type="match status" value="2"/>
</dbReference>
<proteinExistence type="predicted"/>
<name>A0A1L7XTQ3_9HELO</name>
<dbReference type="Pfam" id="PF12796">
    <property type="entry name" value="Ank_2"/>
    <property type="match status" value="1"/>
</dbReference>
<gene>
    <name evidence="5" type="ORF">PAC_18320</name>
</gene>